<organism evidence="1 2">
    <name type="scientific">Olea europaea subsp. europaea</name>
    <dbReference type="NCBI Taxonomy" id="158383"/>
    <lineage>
        <taxon>Eukaryota</taxon>
        <taxon>Viridiplantae</taxon>
        <taxon>Streptophyta</taxon>
        <taxon>Embryophyta</taxon>
        <taxon>Tracheophyta</taxon>
        <taxon>Spermatophyta</taxon>
        <taxon>Magnoliopsida</taxon>
        <taxon>eudicotyledons</taxon>
        <taxon>Gunneridae</taxon>
        <taxon>Pentapetalae</taxon>
        <taxon>asterids</taxon>
        <taxon>lamiids</taxon>
        <taxon>Lamiales</taxon>
        <taxon>Oleaceae</taxon>
        <taxon>Oleeae</taxon>
        <taxon>Olea</taxon>
    </lineage>
</organism>
<dbReference type="EMBL" id="CACTIH010004058">
    <property type="protein sequence ID" value="CAA2989099.1"/>
    <property type="molecule type" value="Genomic_DNA"/>
</dbReference>
<dbReference type="Gramene" id="OE9A119994T1">
    <property type="protein sequence ID" value="OE9A119994C1"/>
    <property type="gene ID" value="OE9A119994"/>
</dbReference>
<keyword evidence="2" id="KW-1185">Reference proteome</keyword>
<protein>
    <submittedName>
        <fullName evidence="1">Uncharacterized protein</fullName>
    </submittedName>
</protein>
<reference evidence="1 2" key="1">
    <citation type="submission" date="2019-12" db="EMBL/GenBank/DDBJ databases">
        <authorList>
            <person name="Alioto T."/>
            <person name="Alioto T."/>
            <person name="Gomez Garrido J."/>
        </authorList>
    </citation>
    <scope>NUCLEOTIDE SEQUENCE [LARGE SCALE GENOMIC DNA]</scope>
</reference>
<comment type="caution">
    <text evidence="1">The sequence shown here is derived from an EMBL/GenBank/DDBJ whole genome shotgun (WGS) entry which is preliminary data.</text>
</comment>
<proteinExistence type="predicted"/>
<evidence type="ECO:0000313" key="1">
    <source>
        <dbReference type="EMBL" id="CAA2989099.1"/>
    </source>
</evidence>
<evidence type="ECO:0000313" key="2">
    <source>
        <dbReference type="Proteomes" id="UP000594638"/>
    </source>
</evidence>
<dbReference type="AlphaFoldDB" id="A0A8S0SA50"/>
<accession>A0A8S0SA50</accession>
<sequence>MHSSSVHKIIPPVKELEFQAFFYQGILSPNWKCRKELKQGSISLVLGTSTLLFKMPFELFVLMTCLKIPENITKILLSTVKLVPKPRSCIELTEKGHSRLVPF</sequence>
<dbReference type="Proteomes" id="UP000594638">
    <property type="component" value="Unassembled WGS sequence"/>
</dbReference>
<gene>
    <name evidence="1" type="ORF">OLEA9_A119994</name>
</gene>
<name>A0A8S0SA50_OLEEU</name>